<evidence type="ECO:0000313" key="4">
    <source>
        <dbReference type="EMBL" id="SHF51663.1"/>
    </source>
</evidence>
<sequence length="857" mass="92504">MTEPAGDRPIIDVDAATREGSLPAAAEVVARQRIAKVARRARYALAFEMAWPKLVPLLALAGAFLIISWLGLWPLLPDVARFGLLGLFGTVALFLLVPLLRIRWPNRDAAMNRVVRESGTPHRPAAAFADELAAPTEDPLTLALWRAHRARLLAGLGHLRAGWPSPGMNARDPYALRYLVPLLLVVAFMAAGGDREARIADALRPGVTPAEAAPRIDAWVTPPAYTARPPIFLTGEAARLAAIDGPITVPEGSIVTIRMPEDGTMAVNASTTDGKPVPLELTRAENSVATAPEPAGAAAQGERRFALSEPGTVEIARNGTALARWRFAVTPDKPPTIELKREPGATASGALSLAYEVSDDYGVASAKAEITSAEPPPAGDAARPLVAAPELPLSLPRLRMREGAGETIRDLSSHPWAGAKVRMSLVATDEVGQTGRSAPVTFVLPARNFSNPLARAVVEQRRTLALDAGKAGYVASALDAITLDPTKFKDDGVYLSLRAAYHRLTGARDDEDLLSVVDFLWQIALGIEDGDLSLAAQDLRAAQERLKNAIENNASDPEIDKAMQELREAMSRYLEALSRNAQQNPQNRSQQPNQNARTLTPQDLKKLMDQIEDLAKSGSREAAQQMLSELQQMMENLEAGRSQQAGEDQSGPMSQALDKLGDMIRRQQELMDKTFKLDPDTDGSGAEQQPMTPEERQQALDALRQGQQDLAKALEQLQKDMQGQGMQGDGKLGQAGRAMDGAAQQLGEGQPGAAVGRQGQALQALRDGARGLAEQMARQNGTGTRQGANGNQPGQDPLGRERERQGRDTDLGSSVKVPDAIDTQRAREILDTIRRRLGEAARPLIERDYLERLLERY</sequence>
<proteinExistence type="predicted"/>
<dbReference type="AlphaFoldDB" id="A0A1M5CA82"/>
<name>A0A1M5CA82_9HYPH</name>
<feature type="coiled-coil region" evidence="1">
    <location>
        <begin position="620"/>
        <end position="647"/>
    </location>
</feature>
<feature type="compositionally biased region" description="Low complexity" evidence="2">
    <location>
        <begin position="580"/>
        <end position="596"/>
    </location>
</feature>
<dbReference type="NCBIfam" id="TIGR02302">
    <property type="entry name" value="aProt_lowcomp"/>
    <property type="match status" value="1"/>
</dbReference>
<evidence type="ECO:0000256" key="1">
    <source>
        <dbReference type="SAM" id="Coils"/>
    </source>
</evidence>
<feature type="transmembrane region" description="Helical" evidence="3">
    <location>
        <begin position="54"/>
        <end position="76"/>
    </location>
</feature>
<dbReference type="Pfam" id="PF13779">
    <property type="entry name" value="DUF4175"/>
    <property type="match status" value="1"/>
</dbReference>
<dbReference type="InterPro" id="IPR012683">
    <property type="entry name" value="CHP02302_TM"/>
</dbReference>
<gene>
    <name evidence="4" type="ORF">SAMN02745157_2275</name>
</gene>
<evidence type="ECO:0000256" key="2">
    <source>
        <dbReference type="SAM" id="MobiDB-lite"/>
    </source>
</evidence>
<accession>A0A1M5CA82</accession>
<feature type="region of interest" description="Disordered" evidence="2">
    <location>
        <begin position="580"/>
        <end position="601"/>
    </location>
</feature>
<feature type="region of interest" description="Disordered" evidence="2">
    <location>
        <begin position="721"/>
        <end position="761"/>
    </location>
</feature>
<feature type="transmembrane region" description="Helical" evidence="3">
    <location>
        <begin position="82"/>
        <end position="102"/>
    </location>
</feature>
<feature type="transmembrane region" description="Helical" evidence="3">
    <location>
        <begin position="175"/>
        <end position="193"/>
    </location>
</feature>
<keyword evidence="5" id="KW-1185">Reference proteome</keyword>
<organism evidence="4 5">
    <name type="scientific">Kaistia soli DSM 19436</name>
    <dbReference type="NCBI Taxonomy" id="1122133"/>
    <lineage>
        <taxon>Bacteria</taxon>
        <taxon>Pseudomonadati</taxon>
        <taxon>Pseudomonadota</taxon>
        <taxon>Alphaproteobacteria</taxon>
        <taxon>Hyphomicrobiales</taxon>
        <taxon>Kaistiaceae</taxon>
        <taxon>Kaistia</taxon>
    </lineage>
</organism>
<dbReference type="Proteomes" id="UP000184485">
    <property type="component" value="Unassembled WGS sequence"/>
</dbReference>
<feature type="region of interest" description="Disordered" evidence="2">
    <location>
        <begin position="775"/>
        <end position="818"/>
    </location>
</feature>
<evidence type="ECO:0000313" key="5">
    <source>
        <dbReference type="Proteomes" id="UP000184485"/>
    </source>
</evidence>
<feature type="compositionally biased region" description="Basic and acidic residues" evidence="2">
    <location>
        <begin position="798"/>
        <end position="810"/>
    </location>
</feature>
<keyword evidence="1" id="KW-0175">Coiled coil</keyword>
<feature type="compositionally biased region" description="Polar residues" evidence="2">
    <location>
        <begin position="777"/>
        <end position="794"/>
    </location>
</feature>
<protein>
    <submittedName>
        <fullName evidence="4">TIGR02302 family protein</fullName>
    </submittedName>
</protein>
<dbReference type="RefSeq" id="WP_175561813.1">
    <property type="nucleotide sequence ID" value="NZ_FQUP01000002.1"/>
</dbReference>
<feature type="region of interest" description="Disordered" evidence="2">
    <location>
        <begin position="675"/>
        <end position="699"/>
    </location>
</feature>
<keyword evidence="3" id="KW-0472">Membrane</keyword>
<dbReference type="EMBL" id="FQUP01000002">
    <property type="protein sequence ID" value="SHF51663.1"/>
    <property type="molecule type" value="Genomic_DNA"/>
</dbReference>
<keyword evidence="3" id="KW-1133">Transmembrane helix</keyword>
<keyword evidence="3" id="KW-0812">Transmembrane</keyword>
<evidence type="ECO:0000256" key="3">
    <source>
        <dbReference type="SAM" id="Phobius"/>
    </source>
</evidence>
<reference evidence="4 5" key="1">
    <citation type="submission" date="2016-11" db="EMBL/GenBank/DDBJ databases">
        <authorList>
            <person name="Jaros S."/>
            <person name="Januszkiewicz K."/>
            <person name="Wedrychowicz H."/>
        </authorList>
    </citation>
    <scope>NUCLEOTIDE SEQUENCE [LARGE SCALE GENOMIC DNA]</scope>
    <source>
        <strain evidence="4 5">DSM 19436</strain>
    </source>
</reference>
<dbReference type="STRING" id="1122133.SAMN02745157_2275"/>